<evidence type="ECO:0000313" key="3">
    <source>
        <dbReference type="Proteomes" id="UP000011115"/>
    </source>
</evidence>
<evidence type="ECO:0000256" key="1">
    <source>
        <dbReference type="SAM" id="MobiDB-lite"/>
    </source>
</evidence>
<dbReference type="Proteomes" id="UP000011115">
    <property type="component" value="Unassembled WGS sequence"/>
</dbReference>
<protein>
    <submittedName>
        <fullName evidence="2">Uncharacterized protein</fullName>
    </submittedName>
</protein>
<keyword evidence="3" id="KW-1185">Reference proteome</keyword>
<proteinExistence type="predicted"/>
<dbReference type="PaxDb" id="4113-PGSC0003DMT400051456"/>
<reference evidence="2" key="2">
    <citation type="submission" date="2015-06" db="UniProtKB">
        <authorList>
            <consortium name="EnsemblPlants"/>
        </authorList>
    </citation>
    <scope>IDENTIFICATION</scope>
    <source>
        <strain evidence="2">DM1-3 516 R44</strain>
    </source>
</reference>
<dbReference type="AlphaFoldDB" id="M1BRS5"/>
<dbReference type="EnsemblPlants" id="PGSC0003DMT400051456">
    <property type="protein sequence ID" value="PGSC0003DMT400051456"/>
    <property type="gene ID" value="PGSC0003DMG400019986"/>
</dbReference>
<evidence type="ECO:0000313" key="2">
    <source>
        <dbReference type="EnsemblPlants" id="PGSC0003DMT400051456"/>
    </source>
</evidence>
<name>M1BRS5_SOLTU</name>
<reference evidence="3" key="1">
    <citation type="journal article" date="2011" name="Nature">
        <title>Genome sequence and analysis of the tuber crop potato.</title>
        <authorList>
            <consortium name="The Potato Genome Sequencing Consortium"/>
        </authorList>
    </citation>
    <scope>NUCLEOTIDE SEQUENCE [LARGE SCALE GENOMIC DNA]</scope>
    <source>
        <strain evidence="3">cv. DM1-3 516 R44</strain>
    </source>
</reference>
<organism evidence="2 3">
    <name type="scientific">Solanum tuberosum</name>
    <name type="common">Potato</name>
    <dbReference type="NCBI Taxonomy" id="4113"/>
    <lineage>
        <taxon>Eukaryota</taxon>
        <taxon>Viridiplantae</taxon>
        <taxon>Streptophyta</taxon>
        <taxon>Embryophyta</taxon>
        <taxon>Tracheophyta</taxon>
        <taxon>Spermatophyta</taxon>
        <taxon>Magnoliopsida</taxon>
        <taxon>eudicotyledons</taxon>
        <taxon>Gunneridae</taxon>
        <taxon>Pentapetalae</taxon>
        <taxon>asterids</taxon>
        <taxon>lamiids</taxon>
        <taxon>Solanales</taxon>
        <taxon>Solanaceae</taxon>
        <taxon>Solanoideae</taxon>
        <taxon>Solaneae</taxon>
        <taxon>Solanum</taxon>
    </lineage>
</organism>
<feature type="region of interest" description="Disordered" evidence="1">
    <location>
        <begin position="70"/>
        <end position="91"/>
    </location>
</feature>
<dbReference type="HOGENOM" id="CLU_1974447_0_0_1"/>
<accession>M1BRS5</accession>
<dbReference type="Gramene" id="PGSC0003DMT400051456">
    <property type="protein sequence ID" value="PGSC0003DMT400051456"/>
    <property type="gene ID" value="PGSC0003DMG400019986"/>
</dbReference>
<sequence>MSITGDGNANHITLSKVVMSIIGDDNANHITISKVVMSNAEDDNANHITISNVVIFIIRGIWIEKQSKDTNLQKGTKRDERMKKRKNQVVRERNSRRIAEWFRDAVLDRPKLQNSRMLKVKAERRWN</sequence>
<dbReference type="InParanoid" id="M1BRS5"/>